<comment type="similarity">
    <text evidence="1">Belongs to the phD/YefM antitoxin family.</text>
</comment>
<dbReference type="EMBL" id="JACJSG010000011">
    <property type="protein sequence ID" value="MBD2500990.1"/>
    <property type="molecule type" value="Genomic_DNA"/>
</dbReference>
<evidence type="ECO:0000313" key="3">
    <source>
        <dbReference type="Proteomes" id="UP000661112"/>
    </source>
</evidence>
<proteinExistence type="inferred from homology"/>
<accession>A0ABR8D3X4</accession>
<dbReference type="RefSeq" id="WP_190470894.1">
    <property type="nucleotide sequence ID" value="NZ_JACJSG010000011.1"/>
</dbReference>
<gene>
    <name evidence="2" type="ORF">H6G83_10290</name>
</gene>
<keyword evidence="3" id="KW-1185">Reference proteome</keyword>
<evidence type="ECO:0000313" key="2">
    <source>
        <dbReference type="EMBL" id="MBD2500990.1"/>
    </source>
</evidence>
<sequence length="81" mass="8782">MPIEESEKPLVVKVNGAAQLVVQDAEAYQKLLDRLEYAETIAALSQGIKEIEQGKGVPAKEALEDLKKSIKFNVSIALCIG</sequence>
<evidence type="ECO:0000256" key="1">
    <source>
        <dbReference type="ARBA" id="ARBA00009981"/>
    </source>
</evidence>
<dbReference type="InterPro" id="IPR036165">
    <property type="entry name" value="YefM-like_sf"/>
</dbReference>
<comment type="caution">
    <text evidence="2">The sequence shown here is derived from an EMBL/GenBank/DDBJ whole genome shotgun (WGS) entry which is preliminary data.</text>
</comment>
<reference evidence="2 3" key="1">
    <citation type="journal article" date="2020" name="ISME J.">
        <title>Comparative genomics reveals insights into cyanobacterial evolution and habitat adaptation.</title>
        <authorList>
            <person name="Chen M.Y."/>
            <person name="Teng W.K."/>
            <person name="Zhao L."/>
            <person name="Hu C.X."/>
            <person name="Zhou Y.K."/>
            <person name="Han B.P."/>
            <person name="Song L.R."/>
            <person name="Shu W.S."/>
        </authorList>
    </citation>
    <scope>NUCLEOTIDE SEQUENCE [LARGE SCALE GENOMIC DNA]</scope>
    <source>
        <strain evidence="2 3">FACHB-119</strain>
    </source>
</reference>
<organism evidence="2 3">
    <name type="scientific">Anabaena azotica FACHB-119</name>
    <dbReference type="NCBI Taxonomy" id="947527"/>
    <lineage>
        <taxon>Bacteria</taxon>
        <taxon>Bacillati</taxon>
        <taxon>Cyanobacteriota</taxon>
        <taxon>Cyanophyceae</taxon>
        <taxon>Nostocales</taxon>
        <taxon>Nostocaceae</taxon>
        <taxon>Anabaena</taxon>
        <taxon>Anabaena azotica</taxon>
    </lineage>
</organism>
<dbReference type="SUPFAM" id="SSF143120">
    <property type="entry name" value="YefM-like"/>
    <property type="match status" value="1"/>
</dbReference>
<dbReference type="Proteomes" id="UP000661112">
    <property type="component" value="Unassembled WGS sequence"/>
</dbReference>
<name>A0ABR8D3X4_9NOST</name>
<protein>
    <submittedName>
        <fullName evidence="2">Type II toxin-antitoxin system Phd/YefM family antitoxin</fullName>
    </submittedName>
</protein>